<dbReference type="PANTHER" id="PTHR36151">
    <property type="entry name" value="BLR2777 PROTEIN"/>
    <property type="match status" value="1"/>
</dbReference>
<dbReference type="AlphaFoldDB" id="A0A562LUV4"/>
<dbReference type="EMBL" id="VLKL01000001">
    <property type="protein sequence ID" value="TWI11382.1"/>
    <property type="molecule type" value="Genomic_DNA"/>
</dbReference>
<dbReference type="GO" id="GO:0016491">
    <property type="term" value="F:oxidoreductase activity"/>
    <property type="evidence" value="ECO:0007669"/>
    <property type="project" value="InterPro"/>
</dbReference>
<gene>
    <name evidence="2" type="ORF">IQ17_00532</name>
</gene>
<protein>
    <submittedName>
        <fullName evidence="2">Uncharacterized protein (DUF2236 family)</fullName>
    </submittedName>
</protein>
<name>A0A562LUV4_9BRAD</name>
<accession>A0A562LUV4</accession>
<evidence type="ECO:0000313" key="2">
    <source>
        <dbReference type="EMBL" id="TWI11382.1"/>
    </source>
</evidence>
<dbReference type="PANTHER" id="PTHR36151:SF3">
    <property type="entry name" value="ER-BOUND OXYGENASE MPAB_MPAB'_RUBBER OXYGENASE CATALYTIC DOMAIN-CONTAINING PROTEIN"/>
    <property type="match status" value="1"/>
</dbReference>
<sequence>MRPRPFIELPQALRIVRSRRSRKILQVVSEKDLEAALEEVRARAAGPVAGVFGPDTLTWQIDREAVIFLGAGRALLLQLAHPWVAAAIAEHSKTLADPIGRFHRTFDIVFAMVFGSLDRALLSSRQLHRRHGMIAGAMPETVGPFAAGSRYCANDVPSLCWVHATLVETALMAHDLVLPPLSSAERERYWTESRLYGALFGLTRDDLPADWAGFAAYNAAMAQSETLTVSAAAREIAAQIFSGARPWLRPPRWYRALTARMLPERLRAGFGFELDERDERAADNALRWIRCVYPKLPDRLRYVGPYQEAQARLRGEPQPDWMVRSLNRLWIGRPQMDARGKR</sequence>
<evidence type="ECO:0000259" key="1">
    <source>
        <dbReference type="Pfam" id="PF09995"/>
    </source>
</evidence>
<comment type="caution">
    <text evidence="2">The sequence shown here is derived from an EMBL/GenBank/DDBJ whole genome shotgun (WGS) entry which is preliminary data.</text>
</comment>
<dbReference type="InterPro" id="IPR018713">
    <property type="entry name" value="MPAB/Lcp_cat_dom"/>
</dbReference>
<dbReference type="Proteomes" id="UP000317176">
    <property type="component" value="Unassembled WGS sequence"/>
</dbReference>
<proteinExistence type="predicted"/>
<feature type="domain" description="ER-bound oxygenase mpaB/mpaB'/Rubber oxygenase catalytic" evidence="1">
    <location>
        <begin position="61"/>
        <end position="290"/>
    </location>
</feature>
<keyword evidence="3" id="KW-1185">Reference proteome</keyword>
<dbReference type="Pfam" id="PF09995">
    <property type="entry name" value="MPAB_Lcp_cat"/>
    <property type="match status" value="1"/>
</dbReference>
<reference evidence="2 3" key="1">
    <citation type="journal article" date="2015" name="Stand. Genomic Sci.">
        <title>Genomic Encyclopedia of Bacterial and Archaeal Type Strains, Phase III: the genomes of soil and plant-associated and newly described type strains.</title>
        <authorList>
            <person name="Whitman W.B."/>
            <person name="Woyke T."/>
            <person name="Klenk H.P."/>
            <person name="Zhou Y."/>
            <person name="Lilburn T.G."/>
            <person name="Beck B.J."/>
            <person name="De Vos P."/>
            <person name="Vandamme P."/>
            <person name="Eisen J.A."/>
            <person name="Garrity G."/>
            <person name="Hugenholtz P."/>
            <person name="Kyrpides N.C."/>
        </authorList>
    </citation>
    <scope>NUCLEOTIDE SEQUENCE [LARGE SCALE GENOMIC DNA]</scope>
    <source>
        <strain evidence="2 3">CGMCC 1.10947</strain>
    </source>
</reference>
<evidence type="ECO:0000313" key="3">
    <source>
        <dbReference type="Proteomes" id="UP000317176"/>
    </source>
</evidence>
<organism evidence="2 3">
    <name type="scientific">Bradyrhizobium daqingense</name>
    <dbReference type="NCBI Taxonomy" id="993502"/>
    <lineage>
        <taxon>Bacteria</taxon>
        <taxon>Pseudomonadati</taxon>
        <taxon>Pseudomonadota</taxon>
        <taxon>Alphaproteobacteria</taxon>
        <taxon>Hyphomicrobiales</taxon>
        <taxon>Nitrobacteraceae</taxon>
        <taxon>Bradyrhizobium</taxon>
    </lineage>
</organism>